<evidence type="ECO:0000256" key="3">
    <source>
        <dbReference type="PIRSR" id="PIRSR607837-1"/>
    </source>
</evidence>
<dbReference type="InterPro" id="IPR034660">
    <property type="entry name" value="DinB/YfiT-like"/>
</dbReference>
<dbReference type="Gene3D" id="1.20.120.450">
    <property type="entry name" value="dinb family like domain"/>
    <property type="match status" value="1"/>
</dbReference>
<organism evidence="4 5">
    <name type="scientific">Scopulibacillus darangshiensis</name>
    <dbReference type="NCBI Taxonomy" id="442528"/>
    <lineage>
        <taxon>Bacteria</taxon>
        <taxon>Bacillati</taxon>
        <taxon>Bacillota</taxon>
        <taxon>Bacilli</taxon>
        <taxon>Bacillales</taxon>
        <taxon>Sporolactobacillaceae</taxon>
        <taxon>Scopulibacillus</taxon>
    </lineage>
</organism>
<keyword evidence="5" id="KW-1185">Reference proteome</keyword>
<reference evidence="4 5" key="1">
    <citation type="submission" date="2019-03" db="EMBL/GenBank/DDBJ databases">
        <title>Genomic Encyclopedia of Type Strains, Phase IV (KMG-IV): sequencing the most valuable type-strain genomes for metagenomic binning, comparative biology and taxonomic classification.</title>
        <authorList>
            <person name="Goeker M."/>
        </authorList>
    </citation>
    <scope>NUCLEOTIDE SEQUENCE [LARGE SCALE GENOMIC DNA]</scope>
    <source>
        <strain evidence="4 5">DSM 19377</strain>
    </source>
</reference>
<evidence type="ECO:0000313" key="4">
    <source>
        <dbReference type="EMBL" id="TCP31299.1"/>
    </source>
</evidence>
<keyword evidence="2 3" id="KW-0479">Metal-binding</keyword>
<dbReference type="EMBL" id="SLXK01000003">
    <property type="protein sequence ID" value="TCP31299.1"/>
    <property type="molecule type" value="Genomic_DNA"/>
</dbReference>
<comment type="caution">
    <text evidence="4">The sequence shown here is derived from an EMBL/GenBank/DDBJ whole genome shotgun (WGS) entry which is preliminary data.</text>
</comment>
<dbReference type="GO" id="GO:0046872">
    <property type="term" value="F:metal ion binding"/>
    <property type="evidence" value="ECO:0007669"/>
    <property type="project" value="UniProtKB-KW"/>
</dbReference>
<feature type="binding site" evidence="3">
    <location>
        <position position="133"/>
    </location>
    <ligand>
        <name>a divalent metal cation</name>
        <dbReference type="ChEBI" id="CHEBI:60240"/>
    </ligand>
</feature>
<feature type="binding site" evidence="3">
    <location>
        <position position="48"/>
    </location>
    <ligand>
        <name>a divalent metal cation</name>
        <dbReference type="ChEBI" id="CHEBI:60240"/>
    </ligand>
</feature>
<dbReference type="SUPFAM" id="SSF109854">
    <property type="entry name" value="DinB/YfiT-like putative metalloenzymes"/>
    <property type="match status" value="1"/>
</dbReference>
<accession>A0A4R2P8K8</accession>
<evidence type="ECO:0000256" key="2">
    <source>
        <dbReference type="ARBA" id="ARBA00022723"/>
    </source>
</evidence>
<dbReference type="AlphaFoldDB" id="A0A4R2P8K8"/>
<dbReference type="InterPro" id="IPR007837">
    <property type="entry name" value="DinB"/>
</dbReference>
<dbReference type="PANTHER" id="PTHR37302:SF3">
    <property type="entry name" value="DAMAGE-INDUCIBLE PROTEIN DINB"/>
    <property type="match status" value="1"/>
</dbReference>
<dbReference type="PANTHER" id="PTHR37302">
    <property type="entry name" value="SLR1116 PROTEIN"/>
    <property type="match status" value="1"/>
</dbReference>
<dbReference type="Proteomes" id="UP000295416">
    <property type="component" value="Unassembled WGS sequence"/>
</dbReference>
<comment type="similarity">
    <text evidence="1">Belongs to the DinB family.</text>
</comment>
<feature type="binding site" evidence="3">
    <location>
        <position position="129"/>
    </location>
    <ligand>
        <name>a divalent metal cation</name>
        <dbReference type="ChEBI" id="CHEBI:60240"/>
    </ligand>
</feature>
<evidence type="ECO:0000313" key="5">
    <source>
        <dbReference type="Proteomes" id="UP000295416"/>
    </source>
</evidence>
<gene>
    <name evidence="4" type="ORF">EV207_103183</name>
</gene>
<name>A0A4R2P8K8_9BACL</name>
<sequence length="159" mass="18947">MDTLIKQYDWVRLTRESLFQYCETMTPEEYIQELKGFGWGSIRNLHAHVAECYHYWLGHFALKNDMTPVEPHHVNNVQEMRQVFEGVNNLTREFLQKFEGKWGLALTRRRHDEEATFTILWLYTHTITHEFHHKGQIVSMGRQLGHIPPDTDLIEPVKD</sequence>
<proteinExistence type="inferred from homology"/>
<dbReference type="RefSeq" id="WP_132743922.1">
    <property type="nucleotide sequence ID" value="NZ_SLXK01000003.1"/>
</dbReference>
<evidence type="ECO:0000256" key="1">
    <source>
        <dbReference type="ARBA" id="ARBA00008635"/>
    </source>
</evidence>
<protein>
    <submittedName>
        <fullName evidence="4">Putative damage-inducible protein DinB</fullName>
    </submittedName>
</protein>
<dbReference type="OrthoDB" id="118635at2"/>
<dbReference type="Pfam" id="PF05163">
    <property type="entry name" value="DinB"/>
    <property type="match status" value="1"/>
</dbReference>